<sequence>MRILTWLAAIVLAWCGAPQGLAQVTMPDGSVIAKDRIDSAAAACKAGKADACLVRGLALERGIGEPIEINLAAAAFRSACEGGMGMGCEKEADIAARRHDKRQDLRLAAERWGKARTTFTTGCEAGNPLACHRLADMLANNSAMIDKPRAVTLLAKACFDLRFGPSCIAGSALTGLSTSAVRDPALATRFEAAVDPALTSACDEDRVGACAMLGEWLLGRLGPKDTARIAMLAEKACSGGAAHGCALAADLVRRTDSSAEGWDRRYAYLDRACAIQFGYCSGLADLMRAAPPIRSVDSGLIFLADIKACLAEAEEHCWRLYEPAARLSATELAQLVETFDQACLNLPRPSAEICASAASNHLERAEAVPASAATDRATARRLYQRALELPEEAEDNPTAHSEARAFLAGR</sequence>
<comment type="caution">
    <text evidence="3">The sequence shown here is derived from an EMBL/GenBank/DDBJ whole genome shotgun (WGS) entry which is preliminary data.</text>
</comment>
<dbReference type="PANTHER" id="PTHR13891">
    <property type="entry name" value="CYTOCHROME C OXIDASE ASSEMBLY FACTOR 7"/>
    <property type="match status" value="1"/>
</dbReference>
<reference evidence="3 4" key="1">
    <citation type="journal article" date="1994" name="Int. J. Syst. Bacteriol.">
        <title>Phylogenetic positions of novel aerobic, bacteriochlorophyll a-containing bacteria and description of Roseococcus thiosulfatophilus gen. nov., sp. nov., Erythromicrobium ramosum gen. nov., sp. nov., and Erythrobacter litoralis sp. nov.</title>
        <authorList>
            <person name="Yurkov V."/>
            <person name="Stackebrandt E."/>
            <person name="Holmes A."/>
            <person name="Fuerst J.A."/>
            <person name="Hugenholtz P."/>
            <person name="Golecki J."/>
            <person name="Gad'on N."/>
            <person name="Gorlenko V.M."/>
            <person name="Kompantseva E.I."/>
            <person name="Drews G."/>
        </authorList>
    </citation>
    <scope>NUCLEOTIDE SEQUENCE [LARGE SCALE GENOMIC DNA]</scope>
    <source>
        <strain evidence="3 4">KR-99</strain>
    </source>
</reference>
<feature type="chain" id="PRO_5039955635" evidence="2">
    <location>
        <begin position="23"/>
        <end position="410"/>
    </location>
</feature>
<protein>
    <submittedName>
        <fullName evidence="3">Sel1 repeat family protein</fullName>
    </submittedName>
</protein>
<proteinExistence type="predicted"/>
<feature type="signal peptide" evidence="2">
    <location>
        <begin position="1"/>
        <end position="22"/>
    </location>
</feature>
<feature type="region of interest" description="Disordered" evidence="1">
    <location>
        <begin position="389"/>
        <end position="410"/>
    </location>
</feature>
<dbReference type="PANTHER" id="PTHR13891:SF1">
    <property type="entry name" value="CYTOCHROME C OXIDASE ASSEMBLY FACTOR 7"/>
    <property type="match status" value="1"/>
</dbReference>
<keyword evidence="2" id="KW-0732">Signal</keyword>
<dbReference type="SUPFAM" id="SSF81901">
    <property type="entry name" value="HCP-like"/>
    <property type="match status" value="1"/>
</dbReference>
<evidence type="ECO:0000313" key="3">
    <source>
        <dbReference type="EMBL" id="MBA1375336.1"/>
    </source>
</evidence>
<dbReference type="EMBL" id="VDES01000002">
    <property type="protein sequence ID" value="MBA1375336.1"/>
    <property type="molecule type" value="Genomic_DNA"/>
</dbReference>
<dbReference type="RefSeq" id="WP_181267847.1">
    <property type="nucleotide sequence ID" value="NZ_BAAAGB010000001.1"/>
</dbReference>
<name>A0A7V8U939_9SPHN</name>
<dbReference type="InterPro" id="IPR040239">
    <property type="entry name" value="HcpB-like"/>
</dbReference>
<keyword evidence="4" id="KW-1185">Reference proteome</keyword>
<dbReference type="Proteomes" id="UP000589292">
    <property type="component" value="Unassembled WGS sequence"/>
</dbReference>
<organism evidence="3 4">
    <name type="scientific">Sphingomonas ursincola</name>
    <dbReference type="NCBI Taxonomy" id="56361"/>
    <lineage>
        <taxon>Bacteria</taxon>
        <taxon>Pseudomonadati</taxon>
        <taxon>Pseudomonadota</taxon>
        <taxon>Alphaproteobacteria</taxon>
        <taxon>Sphingomonadales</taxon>
        <taxon>Sphingomonadaceae</taxon>
        <taxon>Sphingomonas</taxon>
    </lineage>
</organism>
<accession>A0A7V8U939</accession>
<evidence type="ECO:0000256" key="1">
    <source>
        <dbReference type="SAM" id="MobiDB-lite"/>
    </source>
</evidence>
<gene>
    <name evidence="3" type="ORF">FG486_13385</name>
</gene>
<evidence type="ECO:0000313" key="4">
    <source>
        <dbReference type="Proteomes" id="UP000589292"/>
    </source>
</evidence>
<dbReference type="InterPro" id="IPR011990">
    <property type="entry name" value="TPR-like_helical_dom_sf"/>
</dbReference>
<dbReference type="AlphaFoldDB" id="A0A7V8U939"/>
<dbReference type="Gene3D" id="1.25.40.10">
    <property type="entry name" value="Tetratricopeptide repeat domain"/>
    <property type="match status" value="1"/>
</dbReference>
<evidence type="ECO:0000256" key="2">
    <source>
        <dbReference type="SAM" id="SignalP"/>
    </source>
</evidence>